<accession>A0A9W4WTK9</accession>
<dbReference type="OrthoDB" id="346907at2759"/>
<protein>
    <submittedName>
        <fullName evidence="2">15565_t:CDS:1</fullName>
    </submittedName>
</protein>
<dbReference type="Gene3D" id="1.10.510.10">
    <property type="entry name" value="Transferase(Phosphotransferase) domain 1"/>
    <property type="match status" value="1"/>
</dbReference>
<name>A0A9W4WTK9_9GLOM</name>
<proteinExistence type="predicted"/>
<comment type="caution">
    <text evidence="2">The sequence shown here is derived from an EMBL/GenBank/DDBJ whole genome shotgun (WGS) entry which is preliminary data.</text>
</comment>
<dbReference type="GO" id="GO:0005524">
    <property type="term" value="F:ATP binding"/>
    <property type="evidence" value="ECO:0007669"/>
    <property type="project" value="InterPro"/>
</dbReference>
<dbReference type="Proteomes" id="UP001153678">
    <property type="component" value="Unassembled WGS sequence"/>
</dbReference>
<dbReference type="AlphaFoldDB" id="A0A9W4WTK9"/>
<dbReference type="PROSITE" id="PS50011">
    <property type="entry name" value="PROTEIN_KINASE_DOM"/>
    <property type="match status" value="1"/>
</dbReference>
<gene>
    <name evidence="2" type="ORF">FWILDA_LOCUS11854</name>
</gene>
<reference evidence="2" key="1">
    <citation type="submission" date="2022-08" db="EMBL/GenBank/DDBJ databases">
        <authorList>
            <person name="Kallberg Y."/>
            <person name="Tangrot J."/>
            <person name="Rosling A."/>
        </authorList>
    </citation>
    <scope>NUCLEOTIDE SEQUENCE</scope>
    <source>
        <strain evidence="2">Wild A</strain>
    </source>
</reference>
<dbReference type="InterPro" id="IPR011009">
    <property type="entry name" value="Kinase-like_dom_sf"/>
</dbReference>
<dbReference type="InterPro" id="IPR051681">
    <property type="entry name" value="Ser/Thr_Kinases-Pseudokinases"/>
</dbReference>
<feature type="non-terminal residue" evidence="2">
    <location>
        <position position="195"/>
    </location>
</feature>
<evidence type="ECO:0000313" key="3">
    <source>
        <dbReference type="Proteomes" id="UP001153678"/>
    </source>
</evidence>
<dbReference type="EMBL" id="CAMKVN010003547">
    <property type="protein sequence ID" value="CAI2184991.1"/>
    <property type="molecule type" value="Genomic_DNA"/>
</dbReference>
<feature type="domain" description="Protein kinase" evidence="1">
    <location>
        <begin position="1"/>
        <end position="153"/>
    </location>
</feature>
<sequence>MLRDARITHFMCLDLSVAYQIFIGNILISNKDIRIGDLGLSKSATEAGVNETYGIIPYMAPEVLQGQKYTKASDIYSYGMIMWEYMTGRKPFWDRAHDTELIIDICDGLRPPTVDIVAPKGYIELIKVCWDSDPSKRPTAKSIRNDYSNEDVLELKVDEMRLKLAFLKANPNASIEKTLDGEELNANKIIVLECF</sequence>
<keyword evidence="3" id="KW-1185">Reference proteome</keyword>
<evidence type="ECO:0000313" key="2">
    <source>
        <dbReference type="EMBL" id="CAI2184991.1"/>
    </source>
</evidence>
<dbReference type="GO" id="GO:0004674">
    <property type="term" value="F:protein serine/threonine kinase activity"/>
    <property type="evidence" value="ECO:0007669"/>
    <property type="project" value="TreeGrafter"/>
</dbReference>
<dbReference type="Pfam" id="PF00069">
    <property type="entry name" value="Pkinase"/>
    <property type="match status" value="1"/>
</dbReference>
<organism evidence="2 3">
    <name type="scientific">Funneliformis geosporum</name>
    <dbReference type="NCBI Taxonomy" id="1117311"/>
    <lineage>
        <taxon>Eukaryota</taxon>
        <taxon>Fungi</taxon>
        <taxon>Fungi incertae sedis</taxon>
        <taxon>Mucoromycota</taxon>
        <taxon>Glomeromycotina</taxon>
        <taxon>Glomeromycetes</taxon>
        <taxon>Glomerales</taxon>
        <taxon>Glomeraceae</taxon>
        <taxon>Funneliformis</taxon>
    </lineage>
</organism>
<dbReference type="SUPFAM" id="SSF56112">
    <property type="entry name" value="Protein kinase-like (PK-like)"/>
    <property type="match status" value="1"/>
</dbReference>
<evidence type="ECO:0000259" key="1">
    <source>
        <dbReference type="PROSITE" id="PS50011"/>
    </source>
</evidence>
<dbReference type="PANTHER" id="PTHR44329">
    <property type="entry name" value="SERINE/THREONINE-PROTEIN KINASE TNNI3K-RELATED"/>
    <property type="match status" value="1"/>
</dbReference>
<dbReference type="InterPro" id="IPR000719">
    <property type="entry name" value="Prot_kinase_dom"/>
</dbReference>